<evidence type="ECO:0000256" key="4">
    <source>
        <dbReference type="ARBA" id="ARBA00022606"/>
    </source>
</evidence>
<dbReference type="Pfam" id="PF01036">
    <property type="entry name" value="Bac_rhodopsin"/>
    <property type="match status" value="1"/>
</dbReference>
<sequence length="322" mass="35278">MIDPVEVLKATLSLPTLTLPTLSNPLPTLTATTTHSHTSTPTGGMPGSYPEYQKAGEVGMRTLWVVFVLMVIATIAFSAMAWTVPVQKRLYHVITTMIVIFASLSYFAMATGHGISYHHVEVRKSHSHMPDTTHDVYREVYWARYVDWSVTTPLLLLDLCLLAGLNGAHIFMAIVADIIMILTGLFAAFGSENTPQKWGWYTIACIAYLVVIWHLVIHGRQMANQKGGKVGSFFTAIGGFSLILWTAYPVIWGIADGSRNMSVDAEIVAYAVLDVMAKAVFGAWLLLTHMNMPESQVDLGGFWSHGLSSEGTLRVGDDDEGA</sequence>
<feature type="transmembrane region" description="Helical" evidence="11">
    <location>
        <begin position="90"/>
        <end position="109"/>
    </location>
</feature>
<comment type="similarity">
    <text evidence="2">Belongs to the archaeal/bacterial/fungal opsin family.</text>
</comment>
<dbReference type="PANTHER" id="PTHR28286:SF2">
    <property type="entry name" value="BACTERIORHODOPSIN _OPSIN, NOPA (EUROFUNG)"/>
    <property type="match status" value="1"/>
</dbReference>
<comment type="subcellular location">
    <subcellularLocation>
        <location evidence="1">Membrane</location>
        <topology evidence="1">Multi-pass membrane protein</topology>
    </subcellularLocation>
</comment>
<keyword evidence="9 11" id="KW-0472">Membrane</keyword>
<evidence type="ECO:0000256" key="2">
    <source>
        <dbReference type="ARBA" id="ARBA00008130"/>
    </source>
</evidence>
<dbReference type="GO" id="GO:0005886">
    <property type="term" value="C:plasma membrane"/>
    <property type="evidence" value="ECO:0007669"/>
    <property type="project" value="TreeGrafter"/>
</dbReference>
<organism evidence="12 13">
    <name type="scientific">Cryomyces minteri</name>
    <dbReference type="NCBI Taxonomy" id="331657"/>
    <lineage>
        <taxon>Eukaryota</taxon>
        <taxon>Fungi</taxon>
        <taxon>Dikarya</taxon>
        <taxon>Ascomycota</taxon>
        <taxon>Pezizomycotina</taxon>
        <taxon>Dothideomycetes</taxon>
        <taxon>Dothideomycetes incertae sedis</taxon>
        <taxon>Cryomyces</taxon>
    </lineage>
</organism>
<evidence type="ECO:0008006" key="14">
    <source>
        <dbReference type="Google" id="ProtNLM"/>
    </source>
</evidence>
<comment type="caution">
    <text evidence="12">The sequence shown here is derived from an EMBL/GenBank/DDBJ whole genome shotgun (WGS) entry which is preliminary data.</text>
</comment>
<evidence type="ECO:0000256" key="7">
    <source>
        <dbReference type="ARBA" id="ARBA00022989"/>
    </source>
</evidence>
<name>A0A4U0WBF6_9PEZI</name>
<dbReference type="Proteomes" id="UP000308768">
    <property type="component" value="Unassembled WGS sequence"/>
</dbReference>
<evidence type="ECO:0000256" key="6">
    <source>
        <dbReference type="ARBA" id="ARBA00022925"/>
    </source>
</evidence>
<feature type="transmembrane region" description="Helical" evidence="11">
    <location>
        <begin position="198"/>
        <end position="218"/>
    </location>
</feature>
<dbReference type="AlphaFoldDB" id="A0A4U0WBF6"/>
<evidence type="ECO:0000313" key="12">
    <source>
        <dbReference type="EMBL" id="TKA59156.1"/>
    </source>
</evidence>
<dbReference type="InterPro" id="IPR018229">
    <property type="entry name" value="Rhodopsin_retinal_BS"/>
</dbReference>
<dbReference type="PRINTS" id="PR00251">
    <property type="entry name" value="BACTRLOPSIN"/>
</dbReference>
<dbReference type="FunFam" id="1.20.1070.10:FF:000160">
    <property type="entry name" value="Related to Opsin-1"/>
    <property type="match status" value="1"/>
</dbReference>
<feature type="transmembrane region" description="Helical" evidence="11">
    <location>
        <begin position="154"/>
        <end position="186"/>
    </location>
</feature>
<dbReference type="SMART" id="SM01021">
    <property type="entry name" value="Bac_rhodopsin"/>
    <property type="match status" value="1"/>
</dbReference>
<keyword evidence="6" id="KW-0681">Retinal protein</keyword>
<keyword evidence="3" id="KW-0600">Photoreceptor protein</keyword>
<keyword evidence="13" id="KW-1185">Reference proteome</keyword>
<keyword evidence="4" id="KW-0716">Sensory transduction</keyword>
<evidence type="ECO:0000256" key="9">
    <source>
        <dbReference type="ARBA" id="ARBA00023136"/>
    </source>
</evidence>
<dbReference type="GO" id="GO:0009881">
    <property type="term" value="F:photoreceptor activity"/>
    <property type="evidence" value="ECO:0007669"/>
    <property type="project" value="UniProtKB-KW"/>
</dbReference>
<evidence type="ECO:0000256" key="11">
    <source>
        <dbReference type="SAM" id="Phobius"/>
    </source>
</evidence>
<dbReference type="EMBL" id="NAJN01002003">
    <property type="protein sequence ID" value="TKA59156.1"/>
    <property type="molecule type" value="Genomic_DNA"/>
</dbReference>
<proteinExistence type="inferred from homology"/>
<dbReference type="InterPro" id="IPR001425">
    <property type="entry name" value="Arc/bac/fun_rhodopsins"/>
</dbReference>
<keyword evidence="10" id="KW-0675">Receptor</keyword>
<dbReference type="GO" id="GO:0007602">
    <property type="term" value="P:phototransduction"/>
    <property type="evidence" value="ECO:0007669"/>
    <property type="project" value="UniProtKB-KW"/>
</dbReference>
<evidence type="ECO:0000256" key="5">
    <source>
        <dbReference type="ARBA" id="ARBA00022692"/>
    </source>
</evidence>
<keyword evidence="7 11" id="KW-1133">Transmembrane helix</keyword>
<dbReference type="CDD" id="cd15028">
    <property type="entry name" value="7tm_Opsin-1_euk"/>
    <property type="match status" value="1"/>
</dbReference>
<dbReference type="Gene3D" id="1.20.1070.10">
    <property type="entry name" value="Rhodopsin 7-helix transmembrane proteins"/>
    <property type="match status" value="1"/>
</dbReference>
<dbReference type="OrthoDB" id="10261467at2759"/>
<reference evidence="12 13" key="1">
    <citation type="submission" date="2017-03" db="EMBL/GenBank/DDBJ databases">
        <title>Genomes of endolithic fungi from Antarctica.</title>
        <authorList>
            <person name="Coleine C."/>
            <person name="Masonjones S."/>
            <person name="Stajich J.E."/>
        </authorList>
    </citation>
    <scope>NUCLEOTIDE SEQUENCE [LARGE SCALE GENOMIC DNA]</scope>
    <source>
        <strain evidence="12 13">CCFEE 5187</strain>
    </source>
</reference>
<dbReference type="GO" id="GO:0005216">
    <property type="term" value="F:monoatomic ion channel activity"/>
    <property type="evidence" value="ECO:0007669"/>
    <property type="project" value="InterPro"/>
</dbReference>
<feature type="transmembrane region" description="Helical" evidence="11">
    <location>
        <begin position="230"/>
        <end position="255"/>
    </location>
</feature>
<evidence type="ECO:0000256" key="1">
    <source>
        <dbReference type="ARBA" id="ARBA00004141"/>
    </source>
</evidence>
<evidence type="ECO:0000313" key="13">
    <source>
        <dbReference type="Proteomes" id="UP000308768"/>
    </source>
</evidence>
<evidence type="ECO:0000256" key="10">
    <source>
        <dbReference type="ARBA" id="ARBA00023170"/>
    </source>
</evidence>
<dbReference type="GO" id="GO:0005783">
    <property type="term" value="C:endoplasmic reticulum"/>
    <property type="evidence" value="ECO:0007669"/>
    <property type="project" value="TreeGrafter"/>
</dbReference>
<dbReference type="PROSITE" id="PS00327">
    <property type="entry name" value="BACTERIAL_OPSIN_RET"/>
    <property type="match status" value="1"/>
</dbReference>
<protein>
    <recommendedName>
        <fullName evidence="14">Opsin-1</fullName>
    </recommendedName>
</protein>
<feature type="transmembrane region" description="Helical" evidence="11">
    <location>
        <begin position="267"/>
        <end position="287"/>
    </location>
</feature>
<accession>A0A4U0WBF6</accession>
<dbReference type="SUPFAM" id="SSF81321">
    <property type="entry name" value="Family A G protein-coupled receptor-like"/>
    <property type="match status" value="1"/>
</dbReference>
<dbReference type="PANTHER" id="PTHR28286">
    <property type="match status" value="1"/>
</dbReference>
<evidence type="ECO:0000256" key="3">
    <source>
        <dbReference type="ARBA" id="ARBA00022543"/>
    </source>
</evidence>
<evidence type="ECO:0000256" key="8">
    <source>
        <dbReference type="ARBA" id="ARBA00022991"/>
    </source>
</evidence>
<keyword evidence="5 11" id="KW-0812">Transmembrane</keyword>
<keyword evidence="8" id="KW-0157">Chromophore</keyword>
<gene>
    <name evidence="12" type="ORF">B0A49_09986</name>
</gene>
<dbReference type="PROSITE" id="PS00950">
    <property type="entry name" value="BACTERIAL_OPSIN_1"/>
    <property type="match status" value="1"/>
</dbReference>
<feature type="transmembrane region" description="Helical" evidence="11">
    <location>
        <begin position="63"/>
        <end position="84"/>
    </location>
</feature>